<dbReference type="PROSITE" id="PS00211">
    <property type="entry name" value="ABC_TRANSPORTER_1"/>
    <property type="match status" value="1"/>
</dbReference>
<dbReference type="PANTHER" id="PTHR43394:SF1">
    <property type="entry name" value="ATP-BINDING CASSETTE SUB-FAMILY B MEMBER 10, MITOCHONDRIAL"/>
    <property type="match status" value="1"/>
</dbReference>
<dbReference type="SUPFAM" id="SSF52540">
    <property type="entry name" value="P-loop containing nucleoside triphosphate hydrolases"/>
    <property type="match status" value="1"/>
</dbReference>
<dbReference type="InterPro" id="IPR027417">
    <property type="entry name" value="P-loop_NTPase"/>
</dbReference>
<evidence type="ECO:0000313" key="10">
    <source>
        <dbReference type="EMBL" id="MCP1102865.1"/>
    </source>
</evidence>
<dbReference type="Proteomes" id="UP001523566">
    <property type="component" value="Unassembled WGS sequence"/>
</dbReference>
<feature type="transmembrane region" description="Helical" evidence="7">
    <location>
        <begin position="52"/>
        <end position="77"/>
    </location>
</feature>
<dbReference type="Pfam" id="PF00005">
    <property type="entry name" value="ABC_tran"/>
    <property type="match status" value="1"/>
</dbReference>
<dbReference type="InterPro" id="IPR039421">
    <property type="entry name" value="Type_1_exporter"/>
</dbReference>
<dbReference type="SUPFAM" id="SSF90123">
    <property type="entry name" value="ABC transporter transmembrane region"/>
    <property type="match status" value="1"/>
</dbReference>
<dbReference type="PROSITE" id="PS50893">
    <property type="entry name" value="ABC_TRANSPORTER_2"/>
    <property type="match status" value="1"/>
</dbReference>
<evidence type="ECO:0000259" key="9">
    <source>
        <dbReference type="PROSITE" id="PS50929"/>
    </source>
</evidence>
<gene>
    <name evidence="10" type="ORF">NK125_10595</name>
</gene>
<feature type="transmembrane region" description="Helical" evidence="7">
    <location>
        <begin position="158"/>
        <end position="178"/>
    </location>
</feature>
<dbReference type="EMBL" id="JAMZFW010000015">
    <property type="protein sequence ID" value="MCP1102865.1"/>
    <property type="molecule type" value="Genomic_DNA"/>
</dbReference>
<dbReference type="Gene3D" id="3.40.50.300">
    <property type="entry name" value="P-loop containing nucleotide triphosphate hydrolases"/>
    <property type="match status" value="1"/>
</dbReference>
<feature type="transmembrane region" description="Helical" evidence="7">
    <location>
        <begin position="278"/>
        <end position="296"/>
    </location>
</feature>
<reference evidence="10 11" key="1">
    <citation type="journal article" date="2022" name="Genome Biol. Evol.">
        <title>Host diet, physiology and behaviors set the stage for Lachnospiraceae cladogenesis.</title>
        <authorList>
            <person name="Vera-Ponce De Leon A."/>
            <person name="Schneider M."/>
            <person name="Jahnes B.C."/>
            <person name="Sadowski V."/>
            <person name="Camuy-Velez L.A."/>
            <person name="Duan J."/>
            <person name="Sabree Z.L."/>
        </authorList>
    </citation>
    <scope>NUCLEOTIDE SEQUENCE [LARGE SCALE GENOMIC DNA]</scope>
    <source>
        <strain evidence="10 11">PAL113</strain>
    </source>
</reference>
<organism evidence="10 11">
    <name type="scientific">Aequitasia blattaphilus</name>
    <dbReference type="NCBI Taxonomy" id="2949332"/>
    <lineage>
        <taxon>Bacteria</taxon>
        <taxon>Bacillati</taxon>
        <taxon>Bacillota</taxon>
        <taxon>Clostridia</taxon>
        <taxon>Lachnospirales</taxon>
        <taxon>Lachnospiraceae</taxon>
        <taxon>Aequitasia</taxon>
    </lineage>
</organism>
<feature type="transmembrane region" description="Helical" evidence="7">
    <location>
        <begin position="133"/>
        <end position="152"/>
    </location>
</feature>
<evidence type="ECO:0000256" key="2">
    <source>
        <dbReference type="ARBA" id="ARBA00022692"/>
    </source>
</evidence>
<evidence type="ECO:0000256" key="1">
    <source>
        <dbReference type="ARBA" id="ARBA00004651"/>
    </source>
</evidence>
<evidence type="ECO:0000256" key="6">
    <source>
        <dbReference type="ARBA" id="ARBA00023136"/>
    </source>
</evidence>
<name>A0ABT1EAK4_9FIRM</name>
<dbReference type="CDD" id="cd18548">
    <property type="entry name" value="ABC_6TM_Tm287_like"/>
    <property type="match status" value="1"/>
</dbReference>
<dbReference type="Gene3D" id="1.20.1560.10">
    <property type="entry name" value="ABC transporter type 1, transmembrane domain"/>
    <property type="match status" value="1"/>
</dbReference>
<keyword evidence="2 7" id="KW-0812">Transmembrane</keyword>
<sequence>MRSLLKYLKGYKVESVIAPLFKMLEASFELIVPLITARIIDIGIADRDKSFILHQCIILVLLGVVGLICSLTAQYFAAKSSMGMGANIRKAMYHHVNTFSYEELDLIKPSTLINRITGDVNQVQNGVNLFLRLFMRAPFIVIGAIFMASTISLRLTGIFLLAMILIGTSIFLIVKITVKLYTKVQEHFDAIVLHTRESYSGARVIRAFHKERKEQEAFKEEGELLNRFQIQSGRISALLNPLTTSITNIGIISLLILGGKEVYRGALSQGEVVALINYMSQILLALLILVNLVVSITKALASGKRVAEVLALQPRMQEGKETTGLGKAEGISFKGVSFSYPNSDETAIENVEFSIPRGETIGIIGGTGAGKTTLINLIPRLYDATKGEVLLDGRKVQEYTYKRLRARVSIVPQRSVLFSGTIRENMQWRKESASDEEIWEALEIAQAKEFVMEKQEGLDGIVQGGGRNFSGGQRQRLCIARALIGKPDILILDDSASALDYATDAALRKALRRVGKELTTIIVSQRVASIKHGDVIFVMDEGRIQDIGNHEELRRTSEIYQELCRTQLGKGEAL</sequence>
<dbReference type="PROSITE" id="PS50929">
    <property type="entry name" value="ABC_TM1F"/>
    <property type="match status" value="1"/>
</dbReference>
<dbReference type="InterPro" id="IPR011527">
    <property type="entry name" value="ABC1_TM_dom"/>
</dbReference>
<dbReference type="GO" id="GO:0005524">
    <property type="term" value="F:ATP binding"/>
    <property type="evidence" value="ECO:0007669"/>
    <property type="project" value="UniProtKB-KW"/>
</dbReference>
<accession>A0ABT1EAK4</accession>
<dbReference type="SMART" id="SM00382">
    <property type="entry name" value="AAA"/>
    <property type="match status" value="1"/>
</dbReference>
<evidence type="ECO:0000256" key="7">
    <source>
        <dbReference type="SAM" id="Phobius"/>
    </source>
</evidence>
<dbReference type="InterPro" id="IPR003439">
    <property type="entry name" value="ABC_transporter-like_ATP-bd"/>
</dbReference>
<evidence type="ECO:0000259" key="8">
    <source>
        <dbReference type="PROSITE" id="PS50893"/>
    </source>
</evidence>
<evidence type="ECO:0000256" key="5">
    <source>
        <dbReference type="ARBA" id="ARBA00022989"/>
    </source>
</evidence>
<keyword evidence="3" id="KW-0547">Nucleotide-binding</keyword>
<keyword evidence="4 10" id="KW-0067">ATP-binding</keyword>
<feature type="domain" description="ABC transmembrane type-1" evidence="9">
    <location>
        <begin position="16"/>
        <end position="298"/>
    </location>
</feature>
<dbReference type="Pfam" id="PF00664">
    <property type="entry name" value="ABC_membrane"/>
    <property type="match status" value="1"/>
</dbReference>
<dbReference type="InterPro" id="IPR017871">
    <property type="entry name" value="ABC_transporter-like_CS"/>
</dbReference>
<dbReference type="InterPro" id="IPR036640">
    <property type="entry name" value="ABC1_TM_sf"/>
</dbReference>
<evidence type="ECO:0000256" key="3">
    <source>
        <dbReference type="ARBA" id="ARBA00022741"/>
    </source>
</evidence>
<keyword evidence="6 7" id="KW-0472">Membrane</keyword>
<keyword evidence="11" id="KW-1185">Reference proteome</keyword>
<proteinExistence type="predicted"/>
<comment type="caution">
    <text evidence="10">The sequence shown here is derived from an EMBL/GenBank/DDBJ whole genome shotgun (WGS) entry which is preliminary data.</text>
</comment>
<dbReference type="RefSeq" id="WP_262066653.1">
    <property type="nucleotide sequence ID" value="NZ_JAMXOD010000015.1"/>
</dbReference>
<evidence type="ECO:0000256" key="4">
    <source>
        <dbReference type="ARBA" id="ARBA00022840"/>
    </source>
</evidence>
<keyword evidence="5 7" id="KW-1133">Transmembrane helix</keyword>
<evidence type="ECO:0000313" key="11">
    <source>
        <dbReference type="Proteomes" id="UP001523566"/>
    </source>
</evidence>
<dbReference type="InterPro" id="IPR003593">
    <property type="entry name" value="AAA+_ATPase"/>
</dbReference>
<feature type="transmembrane region" description="Helical" evidence="7">
    <location>
        <begin position="237"/>
        <end position="258"/>
    </location>
</feature>
<protein>
    <submittedName>
        <fullName evidence="10">ABC transporter ATP-binding protein/permease</fullName>
    </submittedName>
</protein>
<feature type="domain" description="ABC transporter" evidence="8">
    <location>
        <begin position="331"/>
        <end position="566"/>
    </location>
</feature>
<comment type="subcellular location">
    <subcellularLocation>
        <location evidence="1">Cell membrane</location>
        <topology evidence="1">Multi-pass membrane protein</topology>
    </subcellularLocation>
</comment>
<dbReference type="PANTHER" id="PTHR43394">
    <property type="entry name" value="ATP-DEPENDENT PERMEASE MDL1, MITOCHONDRIAL"/>
    <property type="match status" value="1"/>
</dbReference>